<dbReference type="Pfam" id="PF04773">
    <property type="entry name" value="FecR"/>
    <property type="match status" value="1"/>
</dbReference>
<evidence type="ECO:0000259" key="3">
    <source>
        <dbReference type="Pfam" id="PF04773"/>
    </source>
</evidence>
<feature type="signal peptide" evidence="2">
    <location>
        <begin position="1"/>
        <end position="31"/>
    </location>
</feature>
<keyword evidence="2" id="KW-0732">Signal</keyword>
<feature type="region of interest" description="Disordered" evidence="1">
    <location>
        <begin position="281"/>
        <end position="325"/>
    </location>
</feature>
<feature type="chain" id="PRO_5002899539" evidence="2">
    <location>
        <begin position="32"/>
        <end position="876"/>
    </location>
</feature>
<name>C0JZT6_9BACT</name>
<protein>
    <submittedName>
        <fullName evidence="4">Hypothetical cadherin domain containing protein</fullName>
    </submittedName>
</protein>
<accession>C0JZT6</accession>
<dbReference type="AlphaFoldDB" id="C0JZT6"/>
<evidence type="ECO:0000256" key="2">
    <source>
        <dbReference type="SAM" id="SignalP"/>
    </source>
</evidence>
<sequence length="876" mass="95273">MLKRTENMKKIFYAALTFIFLVSLPQTYVCAAGNTVRNTAGKTAVRQRVKRQQPAVKEETSQPEQNNAAVHGEKIGVAASVSGTVFSGAGKTRRTIRSGSDIFLNERIRTGKTGSLQIMLLDETVFTLGPDSDMVMDEFVYNPANNDGRVYANVAKGVFRFITGKIARKDPEKMNVKITAGNIGIRGTIVAGKTGPDGSTVILAGPGVKNNSRERAGAIFVTGGSRPWYDKTGKTPVNGRYINVPGYGTTVSPNGVVSAPRKMAAELNELNKILAAGPRISMKKGEADGGTEDGVAPEEAPVTTTSGQRAVETQEEASGQKEQDTRIEDVNVNSTEYSLTDKFRKYIPLSMNELKNLAGGRNTTATYSKYNIPIKGTVIYAGYTESGVPHNISGYENNETAGFVASFKAKMNFSDSDAMTLTDMNIGFYQSGRALSNGSSAYHEGRITDYSQKSDRTVYVTTEEYGDVSIASVKFGESDFATDSTIAKIDGSAKFSTANLPAFPDMILDLSVENIIVMSTGNPVLLTGTFNTSSISSELPAEELFAMNSSGDDIVRLNSMQQKKADYTATGVWYMSDGNINKKYNADFRTTVNFLEGTFSNTEVNLRYEDNSYTYRNENTVNYIRAETQIPPYHESSGYDSTRYLENRFVIKDIEAVGTPVPEPDIYHPGNKIAAEGYFTDSSLNVPSINVILHPQDNDRIAYYNYSDVLTGNGSNIQSATVPMSQENFNTWKAEWTPPDNHVTYDMHYLLPESSEFEDFYGSLVLSKSNAGPSNIQLDGNFNITPKGSEDNFMASWSRIPVTGPVTNITDITVAVSGNTQQPGGPVTDNPYNSSSATVSLLELMQSGNPGILTDLIIGQNGNTLLHAKVYSQEGN</sequence>
<organism evidence="4">
    <name type="scientific">uncultured bacterium URE12</name>
    <dbReference type="NCBI Taxonomy" id="581111"/>
    <lineage>
        <taxon>Bacteria</taxon>
        <taxon>environmental samples</taxon>
    </lineage>
</organism>
<proteinExistence type="predicted"/>
<dbReference type="InterPro" id="IPR006860">
    <property type="entry name" value="FecR"/>
</dbReference>
<dbReference type="EMBL" id="FJ529690">
    <property type="protein sequence ID" value="ACM90965.1"/>
    <property type="molecule type" value="Genomic_DNA"/>
</dbReference>
<feature type="domain" description="FecR protein" evidence="3">
    <location>
        <begin position="107"/>
        <end position="201"/>
    </location>
</feature>
<evidence type="ECO:0000313" key="4">
    <source>
        <dbReference type="EMBL" id="ACM90965.1"/>
    </source>
</evidence>
<reference evidence="4" key="1">
    <citation type="submission" date="2008-11" db="EMBL/GenBank/DDBJ databases">
        <title>Isolation and characterization of a fructose-1,6-bisphosphatase in Bacteroides sp. from a rumen metagenomic library.</title>
        <authorList>
            <person name="Wang J."/>
            <person name="Liu K."/>
            <person name="Zhao S."/>
            <person name="Bu D."/>
            <person name="Li D."/>
            <person name="Yu P."/>
            <person name="Wei H."/>
            <person name="Zhou L."/>
        </authorList>
    </citation>
    <scope>NUCLEOTIDE SEQUENCE</scope>
</reference>
<evidence type="ECO:0000256" key="1">
    <source>
        <dbReference type="SAM" id="MobiDB-lite"/>
    </source>
</evidence>